<keyword evidence="1" id="KW-0175">Coiled coil</keyword>
<sequence>MTLQEKEAFKKSIEEQIEALGTELARIEKALYPEKGEGPSDKVAHLN</sequence>
<accession>A0A7V2SKN2</accession>
<gene>
    <name evidence="2" type="ORF">ENJ74_00375</name>
</gene>
<reference evidence="2" key="1">
    <citation type="journal article" date="2020" name="mSystems">
        <title>Genome- and Community-Level Interaction Insights into Carbon Utilization and Element Cycling Functions of Hydrothermarchaeota in Hydrothermal Sediment.</title>
        <authorList>
            <person name="Zhou Z."/>
            <person name="Liu Y."/>
            <person name="Xu W."/>
            <person name="Pan J."/>
            <person name="Luo Z.H."/>
            <person name="Li M."/>
        </authorList>
    </citation>
    <scope>NUCLEOTIDE SEQUENCE [LARGE SCALE GENOMIC DNA]</scope>
    <source>
        <strain evidence="2">HyVt-513</strain>
    </source>
</reference>
<dbReference type="Proteomes" id="UP000885722">
    <property type="component" value="Unassembled WGS sequence"/>
</dbReference>
<evidence type="ECO:0000313" key="2">
    <source>
        <dbReference type="EMBL" id="HFC03301.1"/>
    </source>
</evidence>
<feature type="coiled-coil region" evidence="1">
    <location>
        <begin position="3"/>
        <end position="30"/>
    </location>
</feature>
<dbReference type="AlphaFoldDB" id="A0A7V2SKN2"/>
<dbReference type="EMBL" id="DRNO01000026">
    <property type="protein sequence ID" value="HFC03301.1"/>
    <property type="molecule type" value="Genomic_DNA"/>
</dbReference>
<organism evidence="2">
    <name type="scientific">Nitratifractor salsuginis</name>
    <dbReference type="NCBI Taxonomy" id="269261"/>
    <lineage>
        <taxon>Bacteria</taxon>
        <taxon>Pseudomonadati</taxon>
        <taxon>Campylobacterota</taxon>
        <taxon>Epsilonproteobacteria</taxon>
        <taxon>Campylobacterales</taxon>
        <taxon>Sulfurovaceae</taxon>
        <taxon>Nitratifractor</taxon>
    </lineage>
</organism>
<proteinExistence type="predicted"/>
<feature type="non-terminal residue" evidence="2">
    <location>
        <position position="47"/>
    </location>
</feature>
<comment type="caution">
    <text evidence="2">The sequence shown here is derived from an EMBL/GenBank/DDBJ whole genome shotgun (WGS) entry which is preliminary data.</text>
</comment>
<protein>
    <submittedName>
        <fullName evidence="2">Molecular chaperone DnaK</fullName>
    </submittedName>
</protein>
<name>A0A7V2SKN2_9BACT</name>
<evidence type="ECO:0000256" key="1">
    <source>
        <dbReference type="SAM" id="Coils"/>
    </source>
</evidence>